<dbReference type="PANTHER" id="PTHR19303">
    <property type="entry name" value="TRANSPOSON"/>
    <property type="match status" value="1"/>
</dbReference>
<dbReference type="PANTHER" id="PTHR19303:SF73">
    <property type="entry name" value="PROTEIN PDC2"/>
    <property type="match status" value="1"/>
</dbReference>
<organism evidence="3 4">
    <name type="scientific">Latimeria chalumnae</name>
    <name type="common">Coelacanth</name>
    <dbReference type="NCBI Taxonomy" id="7897"/>
    <lineage>
        <taxon>Eukaryota</taxon>
        <taxon>Metazoa</taxon>
        <taxon>Chordata</taxon>
        <taxon>Craniata</taxon>
        <taxon>Vertebrata</taxon>
        <taxon>Euteleostomi</taxon>
        <taxon>Coelacanthiformes</taxon>
        <taxon>Coelacanthidae</taxon>
        <taxon>Latimeria</taxon>
    </lineage>
</organism>
<dbReference type="GeneTree" id="ENSGT00940000163615"/>
<protein>
    <recommendedName>
        <fullName evidence="2">HTH CENPB-type domain-containing protein</fullName>
    </recommendedName>
</protein>
<dbReference type="eggNOG" id="KOG3105">
    <property type="taxonomic scope" value="Eukaryota"/>
</dbReference>
<dbReference type="GO" id="GO:0003677">
    <property type="term" value="F:DNA binding"/>
    <property type="evidence" value="ECO:0007669"/>
    <property type="project" value="UniProtKB-KW"/>
</dbReference>
<sequence length="304" mass="34983">MQTEKLAADLGSENFTVSHSWIERFKKKKTLAIKGENCHGGKHSKERITVMVADYKANTRAWITSDTFTEWVKKFDRKMEYQKRKVLLFIDNCPAHPTIATLKATTMIFLPPNSISKLQPTDQGIIKSFKQNYRCLLLQHITAYFEFRENSEINLLQGIQFAYHTWYKFTMRCISSCFAKAGFRTNETNDETENPAKLVESWKTVQVHMELSSDLTVEDYVDVDKNVIDNVQLTKADIVATIKIQDCTSESDEGYEPEEPKLPSVTEVTHCLEALNRFINAQSEVNNTIHNNIAELPDYILSHK</sequence>
<evidence type="ECO:0000313" key="3">
    <source>
        <dbReference type="Ensembl" id="ENSLACP00000009806.1"/>
    </source>
</evidence>
<keyword evidence="4" id="KW-1185">Reference proteome</keyword>
<reference evidence="3" key="2">
    <citation type="submission" date="2025-08" db="UniProtKB">
        <authorList>
            <consortium name="Ensembl"/>
        </authorList>
    </citation>
    <scope>IDENTIFICATION</scope>
</reference>
<reference evidence="4" key="1">
    <citation type="submission" date="2011-08" db="EMBL/GenBank/DDBJ databases">
        <title>The draft genome of Latimeria chalumnae.</title>
        <authorList>
            <person name="Di Palma F."/>
            <person name="Alfoldi J."/>
            <person name="Johnson J."/>
            <person name="Berlin A."/>
            <person name="Gnerre S."/>
            <person name="Jaffe D."/>
            <person name="MacCallum I."/>
            <person name="Young S."/>
            <person name="Walker B.J."/>
            <person name="Lander E."/>
            <person name="Lindblad-Toh K."/>
        </authorList>
    </citation>
    <scope>NUCLEOTIDE SEQUENCE [LARGE SCALE GENOMIC DNA]</scope>
    <source>
        <strain evidence="4">Wild caught</strain>
    </source>
</reference>
<dbReference type="GO" id="GO:0005634">
    <property type="term" value="C:nucleus"/>
    <property type="evidence" value="ECO:0007669"/>
    <property type="project" value="TreeGrafter"/>
</dbReference>
<feature type="domain" description="HTH CENPB-type" evidence="2">
    <location>
        <begin position="1"/>
        <end position="35"/>
    </location>
</feature>
<name>H3AJI5_LATCH</name>
<dbReference type="InParanoid" id="H3AJI5"/>
<dbReference type="OMA" id="NTRAWIT"/>
<evidence type="ECO:0000259" key="2">
    <source>
        <dbReference type="PROSITE" id="PS51253"/>
    </source>
</evidence>
<dbReference type="EMBL" id="AFYH01080443">
    <property type="status" value="NOT_ANNOTATED_CDS"/>
    <property type="molecule type" value="Genomic_DNA"/>
</dbReference>
<dbReference type="PROSITE" id="PS51253">
    <property type="entry name" value="HTH_CENPB"/>
    <property type="match status" value="1"/>
</dbReference>
<dbReference type="InterPro" id="IPR004875">
    <property type="entry name" value="DDE_SF_endonuclease_dom"/>
</dbReference>
<keyword evidence="1" id="KW-0238">DNA-binding</keyword>
<evidence type="ECO:0000313" key="4">
    <source>
        <dbReference type="Proteomes" id="UP000008672"/>
    </source>
</evidence>
<dbReference type="STRING" id="7897.ENSLACP00000009806"/>
<dbReference type="HOGENOM" id="CLU_018294_3_0_1"/>
<accession>H3AJI5</accession>
<dbReference type="InterPro" id="IPR050863">
    <property type="entry name" value="CenT-Element_Derived"/>
</dbReference>
<dbReference type="Pfam" id="PF03184">
    <property type="entry name" value="DDE_1"/>
    <property type="match status" value="1"/>
</dbReference>
<evidence type="ECO:0000256" key="1">
    <source>
        <dbReference type="ARBA" id="ARBA00023125"/>
    </source>
</evidence>
<dbReference type="AlphaFoldDB" id="H3AJI5"/>
<dbReference type="InterPro" id="IPR006600">
    <property type="entry name" value="HTH_CenpB_DNA-bd_dom"/>
</dbReference>
<dbReference type="Proteomes" id="UP000008672">
    <property type="component" value="Unassembled WGS sequence"/>
</dbReference>
<dbReference type="Ensembl" id="ENSLACT00000009882.1">
    <property type="protein sequence ID" value="ENSLACP00000009806.1"/>
    <property type="gene ID" value="ENSLACG00000008647.1"/>
</dbReference>
<reference evidence="3" key="3">
    <citation type="submission" date="2025-09" db="UniProtKB">
        <authorList>
            <consortium name="Ensembl"/>
        </authorList>
    </citation>
    <scope>IDENTIFICATION</scope>
</reference>
<proteinExistence type="predicted"/>